<sequence length="368" mass="41566">MEAVLTALSQKSNGQSRLNPNPFLTLDALYARVLSSVSTIILPTTFRILQQLICMPHSRLIDLANFLGLAQHEAYSALRGLHSLLSIPSPQLAHEEKIVTYHASFTDFFRDPMRSGELCLNFPAMIEDHVSCSLRILVQLTQGATNLNNIALSWPAEKANLDLVRSRLLTHSLKSLSTNYLSASEQVQQQCLSTVIKSLMKLDVIEIASVAAPRFFLSFLRGLLTFARSKGSLKYGLTKLVPMSELDPQAIDTGKLAYVCCRDSGPEGFTTMGSRRFMLRTVSREYWRNTADRKWFTAFNKATTEILQKPSMHQILADLDSFRMHKTSTQVIHWGIGEKRVVMIEHELYSDTDSVKQEWLYVVAYPEF</sequence>
<name>A0AAD5VFA7_9AGAR</name>
<organism evidence="1 2">
    <name type="scientific">Leucocoprinus birnbaumii</name>
    <dbReference type="NCBI Taxonomy" id="56174"/>
    <lineage>
        <taxon>Eukaryota</taxon>
        <taxon>Fungi</taxon>
        <taxon>Dikarya</taxon>
        <taxon>Basidiomycota</taxon>
        <taxon>Agaricomycotina</taxon>
        <taxon>Agaricomycetes</taxon>
        <taxon>Agaricomycetidae</taxon>
        <taxon>Agaricales</taxon>
        <taxon>Agaricineae</taxon>
        <taxon>Agaricaceae</taxon>
        <taxon>Leucocoprinus</taxon>
    </lineage>
</organism>
<evidence type="ECO:0000313" key="2">
    <source>
        <dbReference type="Proteomes" id="UP001213000"/>
    </source>
</evidence>
<proteinExistence type="predicted"/>
<evidence type="ECO:0000313" key="1">
    <source>
        <dbReference type="EMBL" id="KAJ3551586.1"/>
    </source>
</evidence>
<accession>A0AAD5VFA7</accession>
<dbReference type="AlphaFoldDB" id="A0AAD5VFA7"/>
<protein>
    <submittedName>
        <fullName evidence="1">Uncharacterized protein</fullName>
    </submittedName>
</protein>
<keyword evidence="2" id="KW-1185">Reference proteome</keyword>
<comment type="caution">
    <text evidence="1">The sequence shown here is derived from an EMBL/GenBank/DDBJ whole genome shotgun (WGS) entry which is preliminary data.</text>
</comment>
<gene>
    <name evidence="1" type="ORF">NP233_g13056</name>
</gene>
<dbReference type="Proteomes" id="UP001213000">
    <property type="component" value="Unassembled WGS sequence"/>
</dbReference>
<reference evidence="1" key="1">
    <citation type="submission" date="2022-07" db="EMBL/GenBank/DDBJ databases">
        <title>Genome Sequence of Leucocoprinus birnbaumii.</title>
        <authorList>
            <person name="Buettner E."/>
        </authorList>
    </citation>
    <scope>NUCLEOTIDE SEQUENCE</scope>
    <source>
        <strain evidence="1">VT141</strain>
    </source>
</reference>
<dbReference type="EMBL" id="JANIEX010002184">
    <property type="protein sequence ID" value="KAJ3551586.1"/>
    <property type="molecule type" value="Genomic_DNA"/>
</dbReference>